<keyword evidence="1" id="KW-0540">Nuclease</keyword>
<dbReference type="GO" id="GO:0004527">
    <property type="term" value="F:exonuclease activity"/>
    <property type="evidence" value="ECO:0007669"/>
    <property type="project" value="UniProtKB-KW"/>
</dbReference>
<sequence>DLFDMRNPPLTDILRTMQILSKLSDHDIPFLGIVGNHESKQDHQWLDLYEQIGIAKRLSLKPYYLDDIAIYGIDYVPKTKVDEQSLNIEEPVQGTKYTFLTMHQLAAHVPQGTFNCDLMLKEFPFKIDLFLLGDYHKYTSTRIGDTIVTYSGSTERHSSVEHEERTYNFIDTDNGRIDITRIRIPTRNFVYISITLNDHIERPDQYIFDKVRERINEIEGSVVILSIDGNSNSTLSHSEIDEFLLSKGAVVSRVNDKRVMNEYMEQDINQTLVFLEPDEAVQQKLNKLHLTEGGQKVDYIVRNLEIPKSKVDDEVSTRIAEQLEKIGTKPKKKPRVSSQTLNSFL</sequence>
<dbReference type="SUPFAM" id="SSF56300">
    <property type="entry name" value="Metallo-dependent phosphatases"/>
    <property type="match status" value="1"/>
</dbReference>
<keyword evidence="1" id="KW-0378">Hydrolase</keyword>
<organism evidence="1 2">
    <name type="scientific">Methanosalsum natronophilum</name>
    <dbReference type="NCBI Taxonomy" id="768733"/>
    <lineage>
        <taxon>Archaea</taxon>
        <taxon>Methanobacteriati</taxon>
        <taxon>Methanobacteriota</taxon>
        <taxon>Stenosarchaea group</taxon>
        <taxon>Methanomicrobia</taxon>
        <taxon>Methanosarcinales</taxon>
        <taxon>Methanosarcinaceae</taxon>
        <taxon>Methanosalsum</taxon>
    </lineage>
</organism>
<evidence type="ECO:0000313" key="2">
    <source>
        <dbReference type="Proteomes" id="UP000284763"/>
    </source>
</evidence>
<keyword evidence="1" id="KW-0269">Exonuclease</keyword>
<dbReference type="EMBL" id="QZAB01000085">
    <property type="protein sequence ID" value="RQD91244.1"/>
    <property type="molecule type" value="Genomic_DNA"/>
</dbReference>
<dbReference type="PANTHER" id="PTHR30337:SF0">
    <property type="entry name" value="NUCLEASE SBCCD SUBUNIT D"/>
    <property type="match status" value="1"/>
</dbReference>
<comment type="caution">
    <text evidence="1">The sequence shown here is derived from an EMBL/GenBank/DDBJ whole genome shotgun (WGS) entry which is preliminary data.</text>
</comment>
<dbReference type="AlphaFoldDB" id="A0A3R7X7S5"/>
<name>A0A3R7X7S5_9EURY</name>
<dbReference type="InterPro" id="IPR050535">
    <property type="entry name" value="DNA_Repair-Maintenance_Comp"/>
</dbReference>
<reference evidence="1 2" key="1">
    <citation type="submission" date="2018-08" db="EMBL/GenBank/DDBJ databases">
        <title>The metabolism and importance of syntrophic acetate oxidation coupled to methane or sulfide production in haloalkaline environments.</title>
        <authorList>
            <person name="Timmers P.H.A."/>
            <person name="Vavourakis C.D."/>
            <person name="Sorokin D.Y."/>
            <person name="Sinninghe Damste J.S."/>
            <person name="Muyzer G."/>
            <person name="Stams A.J.M."/>
            <person name="Plugge C.M."/>
        </authorList>
    </citation>
    <scope>NUCLEOTIDE SEQUENCE [LARGE SCALE GENOMIC DNA]</scope>
    <source>
        <strain evidence="1">MSAO_Arc3</strain>
    </source>
</reference>
<dbReference type="InterPro" id="IPR029052">
    <property type="entry name" value="Metallo-depent_PP-like"/>
</dbReference>
<proteinExistence type="predicted"/>
<dbReference type="Gene3D" id="3.60.21.10">
    <property type="match status" value="1"/>
</dbReference>
<accession>A0A3R7X7S5</accession>
<gene>
    <name evidence="1" type="ORF">D5R95_01245</name>
</gene>
<dbReference type="PANTHER" id="PTHR30337">
    <property type="entry name" value="COMPONENT OF ATP-DEPENDENT DSDNA EXONUCLEASE"/>
    <property type="match status" value="1"/>
</dbReference>
<dbReference type="Proteomes" id="UP000284763">
    <property type="component" value="Unassembled WGS sequence"/>
</dbReference>
<feature type="non-terminal residue" evidence="1">
    <location>
        <position position="1"/>
    </location>
</feature>
<protein>
    <submittedName>
        <fullName evidence="1">Exonuclease SbcCD subunit D</fullName>
    </submittedName>
</protein>
<evidence type="ECO:0000313" key="1">
    <source>
        <dbReference type="EMBL" id="RQD91244.1"/>
    </source>
</evidence>